<dbReference type="PRINTS" id="PR00080">
    <property type="entry name" value="SDRFAMILY"/>
</dbReference>
<dbReference type="Gene3D" id="3.40.50.720">
    <property type="entry name" value="NAD(P)-binding Rossmann-like Domain"/>
    <property type="match status" value="1"/>
</dbReference>
<dbReference type="SMART" id="SM00822">
    <property type="entry name" value="PKS_KR"/>
    <property type="match status" value="1"/>
</dbReference>
<gene>
    <name evidence="3" type="primary">fabG_1</name>
    <name evidence="3" type="ORF">PIGHUM_00187</name>
</gene>
<dbReference type="FunFam" id="3.40.50.720:FF:000084">
    <property type="entry name" value="Short-chain dehydrogenase reductase"/>
    <property type="match status" value="1"/>
</dbReference>
<dbReference type="AlphaFoldDB" id="A0A3P4AVU6"/>
<dbReference type="InterPro" id="IPR002347">
    <property type="entry name" value="SDR_fam"/>
</dbReference>
<evidence type="ECO:0000259" key="2">
    <source>
        <dbReference type="SMART" id="SM00822"/>
    </source>
</evidence>
<dbReference type="PROSITE" id="PS51257">
    <property type="entry name" value="PROKAR_LIPOPROTEIN"/>
    <property type="match status" value="1"/>
</dbReference>
<dbReference type="GO" id="GO:0004316">
    <property type="term" value="F:3-oxoacyl-[acyl-carrier-protein] reductase (NADPH) activity"/>
    <property type="evidence" value="ECO:0007669"/>
    <property type="project" value="UniProtKB-EC"/>
</dbReference>
<dbReference type="PROSITE" id="PS00061">
    <property type="entry name" value="ADH_SHORT"/>
    <property type="match status" value="1"/>
</dbReference>
<dbReference type="PANTHER" id="PTHR42760:SF40">
    <property type="entry name" value="3-OXOACYL-[ACYL-CARRIER-PROTEIN] REDUCTASE, CHLOROPLASTIC"/>
    <property type="match status" value="1"/>
</dbReference>
<keyword evidence="4" id="KW-1185">Reference proteome</keyword>
<dbReference type="CDD" id="cd05233">
    <property type="entry name" value="SDR_c"/>
    <property type="match status" value="1"/>
</dbReference>
<organism evidence="3 4">
    <name type="scientific">Pigmentiphaga humi</name>
    <dbReference type="NCBI Taxonomy" id="2478468"/>
    <lineage>
        <taxon>Bacteria</taxon>
        <taxon>Pseudomonadati</taxon>
        <taxon>Pseudomonadota</taxon>
        <taxon>Betaproteobacteria</taxon>
        <taxon>Burkholderiales</taxon>
        <taxon>Alcaligenaceae</taxon>
        <taxon>Pigmentiphaga</taxon>
    </lineage>
</organism>
<sequence>MNSKALNGKTAVVTGGSSGIGAACAQALAAEGARVAVGYHTGRERAEALLAELPGQGHFAVRIALDEIHEHGRIAEQVGRELGRVDILVNSAGYTRRIPHDDLDRMDAAAFGEILNANAVGPFSIIRAFLPLLRQSGDGLVVNVSSVSAFTGSGSNVAYCAAKAALDTLTISMARAFGPEVRCLSVSPASVDTQFVAGRSREELQKKAAQTPLGRVVTPQDVAMAVLACATHLKTATGTRIVIDGGHTL</sequence>
<dbReference type="OrthoDB" id="9793499at2"/>
<dbReference type="InterPro" id="IPR036291">
    <property type="entry name" value="NAD(P)-bd_dom_sf"/>
</dbReference>
<dbReference type="EC" id="1.1.1.100" evidence="3"/>
<comment type="similarity">
    <text evidence="1">Belongs to the short-chain dehydrogenases/reductases (SDR) family.</text>
</comment>
<evidence type="ECO:0000313" key="3">
    <source>
        <dbReference type="EMBL" id="VCU68137.1"/>
    </source>
</evidence>
<dbReference type="Proteomes" id="UP000277294">
    <property type="component" value="Unassembled WGS sequence"/>
</dbReference>
<dbReference type="RefSeq" id="WP_124077374.1">
    <property type="nucleotide sequence ID" value="NZ_UWPJ01000005.1"/>
</dbReference>
<dbReference type="EMBL" id="UWPJ01000005">
    <property type="protein sequence ID" value="VCU68137.1"/>
    <property type="molecule type" value="Genomic_DNA"/>
</dbReference>
<dbReference type="GO" id="GO:0030497">
    <property type="term" value="P:fatty acid elongation"/>
    <property type="evidence" value="ECO:0007669"/>
    <property type="project" value="TreeGrafter"/>
</dbReference>
<proteinExistence type="inferred from homology"/>
<evidence type="ECO:0000313" key="4">
    <source>
        <dbReference type="Proteomes" id="UP000277294"/>
    </source>
</evidence>
<accession>A0A3P4AVU6</accession>
<dbReference type="PANTHER" id="PTHR42760">
    <property type="entry name" value="SHORT-CHAIN DEHYDROGENASES/REDUCTASES FAMILY MEMBER"/>
    <property type="match status" value="1"/>
</dbReference>
<dbReference type="SUPFAM" id="SSF51735">
    <property type="entry name" value="NAD(P)-binding Rossmann-fold domains"/>
    <property type="match status" value="1"/>
</dbReference>
<evidence type="ECO:0000256" key="1">
    <source>
        <dbReference type="ARBA" id="ARBA00006484"/>
    </source>
</evidence>
<dbReference type="InterPro" id="IPR020904">
    <property type="entry name" value="Sc_DH/Rdtase_CS"/>
</dbReference>
<reference evidence="3 4" key="1">
    <citation type="submission" date="2018-10" db="EMBL/GenBank/DDBJ databases">
        <authorList>
            <person name="Criscuolo A."/>
        </authorList>
    </citation>
    <scope>NUCLEOTIDE SEQUENCE [LARGE SCALE GENOMIC DNA]</scope>
    <source>
        <strain evidence="3">DnA1</strain>
    </source>
</reference>
<dbReference type="PRINTS" id="PR00081">
    <property type="entry name" value="GDHRDH"/>
</dbReference>
<dbReference type="InterPro" id="IPR057326">
    <property type="entry name" value="KR_dom"/>
</dbReference>
<name>A0A3P4AVU6_9BURK</name>
<keyword evidence="3" id="KW-0560">Oxidoreductase</keyword>
<feature type="domain" description="Ketoreductase" evidence="2">
    <location>
        <begin position="9"/>
        <end position="192"/>
    </location>
</feature>
<dbReference type="Pfam" id="PF13561">
    <property type="entry name" value="adh_short_C2"/>
    <property type="match status" value="1"/>
</dbReference>
<protein>
    <submittedName>
        <fullName evidence="3">3-oxoacyl-[acyl-carrier-protein] reductase FabG</fullName>
        <ecNumber evidence="3">1.1.1.100</ecNumber>
    </submittedName>
</protein>